<reference evidence="5" key="1">
    <citation type="submission" date="2016-04" db="EMBL/GenBank/DDBJ databases">
        <authorList>
            <person name="Quiroz-Castaneda R.E."/>
            <person name="Martinez-Ocampo F."/>
        </authorList>
    </citation>
    <scope>NUCLEOTIDE SEQUENCE [LARGE SCALE GENOMIC DNA]</scope>
    <source>
        <strain evidence="5">INIFAP01</strain>
    </source>
</reference>
<feature type="transmembrane region" description="Helical" evidence="2">
    <location>
        <begin position="74"/>
        <end position="101"/>
    </location>
</feature>
<feature type="compositionally biased region" description="Polar residues" evidence="1">
    <location>
        <begin position="183"/>
        <end position="192"/>
    </location>
</feature>
<dbReference type="EMBL" id="LWUJ01000012">
    <property type="protein sequence ID" value="OAL10126.1"/>
    <property type="molecule type" value="Genomic_DNA"/>
</dbReference>
<feature type="chain" id="PRO_5008394682" evidence="3">
    <location>
        <begin position="25"/>
        <end position="192"/>
    </location>
</feature>
<evidence type="ECO:0000256" key="2">
    <source>
        <dbReference type="SAM" id="Phobius"/>
    </source>
</evidence>
<sequence length="192" mass="22634">MSIFFLYASFIGCALGANSNPSVAAGCFIPCFIIYLVTYWKTHTRSALLRRTFQDYAQVKDIPMLEPNYTTLNFLLNVFIWLDIFLWPVMFPMKFIFWIYYRKFKKRVKQLRRMVATGEFELEDDDITEDPFYEFLLTEGLYEKPKITAATVAETLTGKTKKKIETLGPQKDTEEEEQKMKETFQQLKESDD</sequence>
<evidence type="ECO:0000256" key="1">
    <source>
        <dbReference type="SAM" id="MobiDB-lite"/>
    </source>
</evidence>
<dbReference type="AlphaFoldDB" id="A0A1A9QDV2"/>
<proteinExistence type="predicted"/>
<feature type="region of interest" description="Disordered" evidence="1">
    <location>
        <begin position="163"/>
        <end position="192"/>
    </location>
</feature>
<dbReference type="Proteomes" id="UP000077623">
    <property type="component" value="Unassembled WGS sequence"/>
</dbReference>
<protein>
    <submittedName>
        <fullName evidence="4">Uncharacterized protein</fullName>
    </submittedName>
</protein>
<keyword evidence="2" id="KW-0472">Membrane</keyword>
<name>A0A1A9QDV2_9MOLU</name>
<keyword evidence="3" id="KW-0732">Signal</keyword>
<keyword evidence="2" id="KW-1133">Transmembrane helix</keyword>
<comment type="caution">
    <text evidence="4">The sequence shown here is derived from an EMBL/GenBank/DDBJ whole genome shotgun (WGS) entry which is preliminary data.</text>
</comment>
<organism evidence="4 5">
    <name type="scientific">Candidatus Mycoplasma haematobovis</name>
    <dbReference type="NCBI Taxonomy" id="432608"/>
    <lineage>
        <taxon>Bacteria</taxon>
        <taxon>Bacillati</taxon>
        <taxon>Mycoplasmatota</taxon>
        <taxon>Mollicutes</taxon>
        <taxon>Mycoplasmataceae</taxon>
        <taxon>Mycoplasma</taxon>
    </lineage>
</organism>
<dbReference type="STRING" id="432608.A6V39_04405"/>
<gene>
    <name evidence="4" type="ORF">A6V39_04405</name>
</gene>
<feature type="signal peptide" evidence="3">
    <location>
        <begin position="1"/>
        <end position="24"/>
    </location>
</feature>
<evidence type="ECO:0000256" key="3">
    <source>
        <dbReference type="SAM" id="SignalP"/>
    </source>
</evidence>
<keyword evidence="2" id="KW-0812">Transmembrane</keyword>
<evidence type="ECO:0000313" key="5">
    <source>
        <dbReference type="Proteomes" id="UP000077623"/>
    </source>
</evidence>
<dbReference type="RefSeq" id="WP_187150511.1">
    <property type="nucleotide sequence ID" value="NZ_LWUJ01000012.1"/>
</dbReference>
<keyword evidence="5" id="KW-1185">Reference proteome</keyword>
<accession>A0A1A9QDV2</accession>
<evidence type="ECO:0000313" key="4">
    <source>
        <dbReference type="EMBL" id="OAL10126.1"/>
    </source>
</evidence>